<dbReference type="RefSeq" id="WP_264846338.1">
    <property type="nucleotide sequence ID" value="NZ_BPMA01000021.1"/>
</dbReference>
<protein>
    <recommendedName>
        <fullName evidence="5">Nucleotidyltransferase</fullName>
    </recommendedName>
</protein>
<dbReference type="EMBL" id="BQKA01000028">
    <property type="protein sequence ID" value="GJM50484.1"/>
    <property type="molecule type" value="Genomic_DNA"/>
</dbReference>
<reference evidence="1 4" key="1">
    <citation type="submission" date="2021-11" db="EMBL/GenBank/DDBJ databases">
        <title>Draft genome sequence of Capnocytophaga sp. strain KC07075 isolated from cat oral cavity.</title>
        <authorList>
            <person name="Suzuki M."/>
            <person name="Imaoka K."/>
            <person name="Kimura M."/>
            <person name="Morikawa S."/>
            <person name="Maeda K."/>
        </authorList>
    </citation>
    <scope>NUCLEOTIDE SEQUENCE</scope>
    <source>
        <strain evidence="1">KC07075</strain>
        <strain evidence="2 4">KC07079</strain>
    </source>
</reference>
<dbReference type="Proteomes" id="UP001208692">
    <property type="component" value="Unassembled WGS sequence"/>
</dbReference>
<dbReference type="Proteomes" id="UP001207736">
    <property type="component" value="Unassembled WGS sequence"/>
</dbReference>
<evidence type="ECO:0000313" key="1">
    <source>
        <dbReference type="EMBL" id="GJM50484.1"/>
    </source>
</evidence>
<dbReference type="AlphaFoldDB" id="A0AAV5AVB8"/>
<organism evidence="1 3">
    <name type="scientific">Capnocytophaga catalasegens</name>
    <dbReference type="NCBI Taxonomy" id="1004260"/>
    <lineage>
        <taxon>Bacteria</taxon>
        <taxon>Pseudomonadati</taxon>
        <taxon>Bacteroidota</taxon>
        <taxon>Flavobacteriia</taxon>
        <taxon>Flavobacteriales</taxon>
        <taxon>Flavobacteriaceae</taxon>
        <taxon>Capnocytophaga</taxon>
    </lineage>
</organism>
<proteinExistence type="predicted"/>
<accession>A0AAV5AVB8</accession>
<sequence>MNFQQEKIFEEDVVNEICDFIFNKVNDVFGKTTDVIICGSVAKMFSGYLPKNYEPKDLDFVVRNYFVWRYLRTNLQKWFPEYKVREIEKERVILYTRTVTLEFWAGANDTRKINNKTNNIKYIDYEYKI</sequence>
<gene>
    <name evidence="1" type="ORF">RCZ15_14570</name>
    <name evidence="2" type="ORF">RCZ16_04060</name>
</gene>
<name>A0AAV5AVB8_9FLAO</name>
<evidence type="ECO:0000313" key="4">
    <source>
        <dbReference type="Proteomes" id="UP001208692"/>
    </source>
</evidence>
<keyword evidence="4" id="KW-1185">Reference proteome</keyword>
<comment type="caution">
    <text evidence="1">The sequence shown here is derived from an EMBL/GenBank/DDBJ whole genome shotgun (WGS) entry which is preliminary data.</text>
</comment>
<evidence type="ECO:0000313" key="2">
    <source>
        <dbReference type="EMBL" id="GJM52088.1"/>
    </source>
</evidence>
<dbReference type="EMBL" id="BQKB01000009">
    <property type="protein sequence ID" value="GJM52088.1"/>
    <property type="molecule type" value="Genomic_DNA"/>
</dbReference>
<evidence type="ECO:0000313" key="3">
    <source>
        <dbReference type="Proteomes" id="UP001207736"/>
    </source>
</evidence>
<evidence type="ECO:0008006" key="5">
    <source>
        <dbReference type="Google" id="ProtNLM"/>
    </source>
</evidence>